<evidence type="ECO:0008006" key="3">
    <source>
        <dbReference type="Google" id="ProtNLM"/>
    </source>
</evidence>
<dbReference type="OrthoDB" id="6381702at2759"/>
<gene>
    <name evidence="1" type="ORF">E2C01_092150</name>
</gene>
<accession>A0A5B7JFS3</accession>
<name>A0A5B7JFS3_PORTR</name>
<protein>
    <recommendedName>
        <fullName evidence="3">Sushi domain-containing protein</fullName>
    </recommendedName>
</protein>
<evidence type="ECO:0000313" key="2">
    <source>
        <dbReference type="Proteomes" id="UP000324222"/>
    </source>
</evidence>
<proteinExistence type="predicted"/>
<reference evidence="1" key="1">
    <citation type="submission" date="2019-05" db="EMBL/GenBank/DDBJ databases">
        <title>Another draft genome of Portunus trituberculatus and its Hox gene families provides insights of decapod evolution.</title>
        <authorList>
            <person name="Jeong J.-H."/>
            <person name="Song I."/>
            <person name="Kim S."/>
            <person name="Choi T."/>
            <person name="Kim D."/>
            <person name="Ryu S."/>
            <person name="Kim W."/>
        </authorList>
    </citation>
    <scope>NUCLEOTIDE SEQUENCE [LARGE SCALE GENOMIC DNA]</scope>
    <source>
        <tissue evidence="1">Muscle</tissue>
    </source>
</reference>
<keyword evidence="2" id="KW-1185">Reference proteome</keyword>
<evidence type="ECO:0000313" key="1">
    <source>
        <dbReference type="EMBL" id="MPC96871.1"/>
    </source>
</evidence>
<comment type="caution">
    <text evidence="1">The sequence shown here is derived from an EMBL/GenBank/DDBJ whole genome shotgun (WGS) entry which is preliminary data.</text>
</comment>
<dbReference type="AlphaFoldDB" id="A0A5B7JFS3"/>
<dbReference type="EMBL" id="VSRR010107687">
    <property type="protein sequence ID" value="MPC96871.1"/>
    <property type="molecule type" value="Genomic_DNA"/>
</dbReference>
<sequence>MTAPALQDRREGATLNYTCSPGAFAKVNDTQPPASFIIVTCSTNSFWGVNADAVETITLPECITDK</sequence>
<organism evidence="1 2">
    <name type="scientific">Portunus trituberculatus</name>
    <name type="common">Swimming crab</name>
    <name type="synonym">Neptunus trituberculatus</name>
    <dbReference type="NCBI Taxonomy" id="210409"/>
    <lineage>
        <taxon>Eukaryota</taxon>
        <taxon>Metazoa</taxon>
        <taxon>Ecdysozoa</taxon>
        <taxon>Arthropoda</taxon>
        <taxon>Crustacea</taxon>
        <taxon>Multicrustacea</taxon>
        <taxon>Malacostraca</taxon>
        <taxon>Eumalacostraca</taxon>
        <taxon>Eucarida</taxon>
        <taxon>Decapoda</taxon>
        <taxon>Pleocyemata</taxon>
        <taxon>Brachyura</taxon>
        <taxon>Eubrachyura</taxon>
        <taxon>Portunoidea</taxon>
        <taxon>Portunidae</taxon>
        <taxon>Portuninae</taxon>
        <taxon>Portunus</taxon>
    </lineage>
</organism>
<dbReference type="Proteomes" id="UP000324222">
    <property type="component" value="Unassembled WGS sequence"/>
</dbReference>